<accession>A0A1Y4A6F4</accession>
<dbReference type="Proteomes" id="UP001212263">
    <property type="component" value="Unassembled WGS sequence"/>
</dbReference>
<keyword evidence="5" id="KW-0131">Cell cycle</keyword>
<name>A0A1Y4A6F4_9BACT</name>
<organism evidence="5 8">
    <name type="scientific">Odoribacter splanchnicus</name>
    <dbReference type="NCBI Taxonomy" id="28118"/>
    <lineage>
        <taxon>Bacteria</taxon>
        <taxon>Pseudomonadati</taxon>
        <taxon>Bacteroidota</taxon>
        <taxon>Bacteroidia</taxon>
        <taxon>Bacteroidales</taxon>
        <taxon>Odoribacteraceae</taxon>
        <taxon>Odoribacter</taxon>
    </lineage>
</organism>
<gene>
    <name evidence="4" type="ORF">DWW24_04855</name>
    <name evidence="3" type="ORF">DWW57_10060</name>
    <name evidence="5" type="ORF">DXA53_17550</name>
    <name evidence="1" type="ORF">L0P03_09980</name>
    <name evidence="2" type="ORF">PN645_12545</name>
</gene>
<protein>
    <submittedName>
        <fullName evidence="5">Cell division protein ZapA</fullName>
    </submittedName>
</protein>
<dbReference type="Proteomes" id="UP000284434">
    <property type="component" value="Unassembled WGS sequence"/>
</dbReference>
<reference evidence="2" key="3">
    <citation type="submission" date="2023-01" db="EMBL/GenBank/DDBJ databases">
        <title>Human gut microbiome strain richness.</title>
        <authorList>
            <person name="Chen-Liaw A."/>
        </authorList>
    </citation>
    <scope>NUCLEOTIDE SEQUENCE</scope>
    <source>
        <strain evidence="2">RTP21484st1_B7_RTP21484_190118</strain>
    </source>
</reference>
<dbReference type="Proteomes" id="UP000284243">
    <property type="component" value="Unassembled WGS sequence"/>
</dbReference>
<reference evidence="1" key="2">
    <citation type="submission" date="2022-01" db="EMBL/GenBank/DDBJ databases">
        <title>Collection of gut derived symbiotic bacterial strains cultured from healthy donors.</title>
        <authorList>
            <person name="Lin H."/>
            <person name="Kohout C."/>
            <person name="Waligurski E."/>
            <person name="Pamer E.G."/>
        </authorList>
    </citation>
    <scope>NUCLEOTIDE SEQUENCE</scope>
    <source>
        <strain evidence="1">DFI.1.149</strain>
    </source>
</reference>
<dbReference type="InterPro" id="IPR036192">
    <property type="entry name" value="Cell_div_ZapA-like_sf"/>
</dbReference>
<dbReference type="EMBL" id="QRYW01000008">
    <property type="protein sequence ID" value="RGV28568.1"/>
    <property type="molecule type" value="Genomic_DNA"/>
</dbReference>
<dbReference type="Pfam" id="PF05164">
    <property type="entry name" value="ZapA"/>
    <property type="match status" value="1"/>
</dbReference>
<dbReference type="EMBL" id="JAQMRD010000016">
    <property type="protein sequence ID" value="MDB9223831.1"/>
    <property type="molecule type" value="Genomic_DNA"/>
</dbReference>
<dbReference type="GeneID" id="61275211"/>
<keyword evidence="5" id="KW-0132">Cell division</keyword>
<dbReference type="EMBL" id="QSCO01000031">
    <property type="protein sequence ID" value="RGY03858.1"/>
    <property type="molecule type" value="Genomic_DNA"/>
</dbReference>
<evidence type="ECO:0000313" key="6">
    <source>
        <dbReference type="Proteomes" id="UP000283426"/>
    </source>
</evidence>
<evidence type="ECO:0000313" key="7">
    <source>
        <dbReference type="Proteomes" id="UP000284243"/>
    </source>
</evidence>
<dbReference type="RefSeq" id="WP_013612183.1">
    <property type="nucleotide sequence ID" value="NZ_BAABYK010000001.1"/>
</dbReference>
<evidence type="ECO:0000313" key="2">
    <source>
        <dbReference type="EMBL" id="MDB9223831.1"/>
    </source>
</evidence>
<proteinExistence type="predicted"/>
<evidence type="ECO:0000313" key="8">
    <source>
        <dbReference type="Proteomes" id="UP000284434"/>
    </source>
</evidence>
<evidence type="ECO:0000313" key="3">
    <source>
        <dbReference type="EMBL" id="RGU56095.1"/>
    </source>
</evidence>
<dbReference type="AlphaFoldDB" id="A0A1Y4A6F4"/>
<dbReference type="EMBL" id="QRYC01000012">
    <property type="protein sequence ID" value="RGU56095.1"/>
    <property type="molecule type" value="Genomic_DNA"/>
</dbReference>
<dbReference type="Proteomes" id="UP001199750">
    <property type="component" value="Unassembled WGS sequence"/>
</dbReference>
<evidence type="ECO:0000313" key="5">
    <source>
        <dbReference type="EMBL" id="RGY03858.1"/>
    </source>
</evidence>
<evidence type="ECO:0000313" key="1">
    <source>
        <dbReference type="EMBL" id="MCG4960175.1"/>
    </source>
</evidence>
<dbReference type="SUPFAM" id="SSF102829">
    <property type="entry name" value="Cell division protein ZapA-like"/>
    <property type="match status" value="1"/>
</dbReference>
<dbReference type="EMBL" id="JAKNDN010000017">
    <property type="protein sequence ID" value="MCG4960175.1"/>
    <property type="molecule type" value="Genomic_DNA"/>
</dbReference>
<dbReference type="GO" id="GO:0051301">
    <property type="term" value="P:cell division"/>
    <property type="evidence" value="ECO:0007669"/>
    <property type="project" value="UniProtKB-KW"/>
</dbReference>
<reference evidence="6 7" key="1">
    <citation type="submission" date="2018-08" db="EMBL/GenBank/DDBJ databases">
        <title>A genome reference for cultivated species of the human gut microbiota.</title>
        <authorList>
            <person name="Zou Y."/>
            <person name="Xue W."/>
            <person name="Luo G."/>
        </authorList>
    </citation>
    <scope>NUCLEOTIDE SEQUENCE [LARGE SCALE GENOMIC DNA]</scope>
    <source>
        <strain evidence="4 6">AF14-6AC</strain>
        <strain evidence="3 7">AF16-14</strain>
        <strain evidence="5 8">OF03-11</strain>
    </source>
</reference>
<evidence type="ECO:0000313" key="4">
    <source>
        <dbReference type="EMBL" id="RGV28568.1"/>
    </source>
</evidence>
<sequence>MSEKRNINLTIADIPLNLNISAADEEIIRKAAKEINERVLKYKTGNTEPEPFYFLAYVSLLHTIKMLQQEQKFNEIEQINLKLDEFIKE</sequence>
<dbReference type="Proteomes" id="UP000283426">
    <property type="component" value="Unassembled WGS sequence"/>
</dbReference>
<comment type="caution">
    <text evidence="5">The sequence shown here is derived from an EMBL/GenBank/DDBJ whole genome shotgun (WGS) entry which is preliminary data.</text>
</comment>
<dbReference type="InterPro" id="IPR007838">
    <property type="entry name" value="Cell_div_ZapA-like"/>
</dbReference>